<dbReference type="Proteomes" id="UP001597368">
    <property type="component" value="Unassembled WGS sequence"/>
</dbReference>
<gene>
    <name evidence="1" type="ORF">ACFSKW_26745</name>
</gene>
<keyword evidence="2" id="KW-1185">Reference proteome</keyword>
<evidence type="ECO:0000313" key="2">
    <source>
        <dbReference type="Proteomes" id="UP001597368"/>
    </source>
</evidence>
<reference evidence="2" key="1">
    <citation type="journal article" date="2019" name="Int. J. Syst. Evol. Microbiol.">
        <title>The Global Catalogue of Microorganisms (GCM) 10K type strain sequencing project: providing services to taxonomists for standard genome sequencing and annotation.</title>
        <authorList>
            <consortium name="The Broad Institute Genomics Platform"/>
            <consortium name="The Broad Institute Genome Sequencing Center for Infectious Disease"/>
            <person name="Wu L."/>
            <person name="Ma J."/>
        </authorList>
    </citation>
    <scope>NUCLEOTIDE SEQUENCE [LARGE SCALE GENOMIC DNA]</scope>
    <source>
        <strain evidence="2">ICMP 6774ER</strain>
    </source>
</reference>
<proteinExistence type="predicted"/>
<protein>
    <submittedName>
        <fullName evidence="1">Uncharacterized protein</fullName>
    </submittedName>
</protein>
<comment type="caution">
    <text evidence="1">The sequence shown here is derived from an EMBL/GenBank/DDBJ whole genome shotgun (WGS) entry which is preliminary data.</text>
</comment>
<evidence type="ECO:0000313" key="1">
    <source>
        <dbReference type="EMBL" id="MFD1935078.1"/>
    </source>
</evidence>
<sequence length="102" mass="10450">MRHLRVHRPLAAQAAATLTSSLPASGTGAANLPVEARNGQATLGRLRPPSSGEVAALDDLSAVASSYGARDDIAVVRFADAAPIHIGRRAAAVRARGLGELF</sequence>
<accession>A0ABW4SZJ9</accession>
<organism evidence="1 2">
    <name type="scientific">Nonomuraea mangrovi</name>
    <dbReference type="NCBI Taxonomy" id="2316207"/>
    <lineage>
        <taxon>Bacteria</taxon>
        <taxon>Bacillati</taxon>
        <taxon>Actinomycetota</taxon>
        <taxon>Actinomycetes</taxon>
        <taxon>Streptosporangiales</taxon>
        <taxon>Streptosporangiaceae</taxon>
        <taxon>Nonomuraea</taxon>
    </lineage>
</organism>
<dbReference type="EMBL" id="JBHUFV010000038">
    <property type="protein sequence ID" value="MFD1935078.1"/>
    <property type="molecule type" value="Genomic_DNA"/>
</dbReference>
<name>A0ABW4SZJ9_9ACTN</name>